<evidence type="ECO:0000313" key="2">
    <source>
        <dbReference type="EMBL" id="KAJ1127243.1"/>
    </source>
</evidence>
<sequence>MGYGGLRRALIGLKWALLGIVFAQARTQVHSAQQGHENPFMCLRAQKQRGLLEYVVQGISLARLTVLLLRMCVVLASSGWAVGKLFGAGLLHECLASLQFHVSSTLPMGRWAGPLIGSLRMGQLSRFFRLGYSRLHNEGDEDGRTWDNVKLVTGNLNYCCSGNPHPIHYAPPSHPDGRPSSQGLGSSGGMLVKYMIMYSLVGAGYVRSIPHDLFCHEEIPLHCVMNGTRTTGPGEMKITGITAKLLLQQFLIGFEQVSVNALLQYMKRKTHVKGMIHTAHLSTSVAAPAQAAQLAGRIGAWREPRFIPVSPRAYRAGGTGHGEIGDIYWVI</sequence>
<proteinExistence type="predicted"/>
<dbReference type="Proteomes" id="UP001066276">
    <property type="component" value="Chromosome 7"/>
</dbReference>
<dbReference type="AlphaFoldDB" id="A0AAV7PNA4"/>
<protein>
    <submittedName>
        <fullName evidence="2">Uncharacterized protein</fullName>
    </submittedName>
</protein>
<organism evidence="2 3">
    <name type="scientific">Pleurodeles waltl</name>
    <name type="common">Iberian ribbed newt</name>
    <dbReference type="NCBI Taxonomy" id="8319"/>
    <lineage>
        <taxon>Eukaryota</taxon>
        <taxon>Metazoa</taxon>
        <taxon>Chordata</taxon>
        <taxon>Craniata</taxon>
        <taxon>Vertebrata</taxon>
        <taxon>Euteleostomi</taxon>
        <taxon>Amphibia</taxon>
        <taxon>Batrachia</taxon>
        <taxon>Caudata</taxon>
        <taxon>Salamandroidea</taxon>
        <taxon>Salamandridae</taxon>
        <taxon>Pleurodelinae</taxon>
        <taxon>Pleurodeles</taxon>
    </lineage>
</organism>
<evidence type="ECO:0000313" key="3">
    <source>
        <dbReference type="Proteomes" id="UP001066276"/>
    </source>
</evidence>
<reference evidence="2" key="1">
    <citation type="journal article" date="2022" name="bioRxiv">
        <title>Sequencing and chromosome-scale assembly of the giantPleurodeles waltlgenome.</title>
        <authorList>
            <person name="Brown T."/>
            <person name="Elewa A."/>
            <person name="Iarovenko S."/>
            <person name="Subramanian E."/>
            <person name="Araus A.J."/>
            <person name="Petzold A."/>
            <person name="Susuki M."/>
            <person name="Suzuki K.-i.T."/>
            <person name="Hayashi T."/>
            <person name="Toyoda A."/>
            <person name="Oliveira C."/>
            <person name="Osipova E."/>
            <person name="Leigh N.D."/>
            <person name="Simon A."/>
            <person name="Yun M.H."/>
        </authorList>
    </citation>
    <scope>NUCLEOTIDE SEQUENCE</scope>
    <source>
        <strain evidence="2">20211129_DDA</strain>
        <tissue evidence="2">Liver</tissue>
    </source>
</reference>
<feature type="signal peptide" evidence="1">
    <location>
        <begin position="1"/>
        <end position="25"/>
    </location>
</feature>
<accession>A0AAV7PNA4</accession>
<evidence type="ECO:0000256" key="1">
    <source>
        <dbReference type="SAM" id="SignalP"/>
    </source>
</evidence>
<keyword evidence="3" id="KW-1185">Reference proteome</keyword>
<dbReference type="EMBL" id="JANPWB010000011">
    <property type="protein sequence ID" value="KAJ1127243.1"/>
    <property type="molecule type" value="Genomic_DNA"/>
</dbReference>
<comment type="caution">
    <text evidence="2">The sequence shown here is derived from an EMBL/GenBank/DDBJ whole genome shotgun (WGS) entry which is preliminary data.</text>
</comment>
<keyword evidence="1" id="KW-0732">Signal</keyword>
<gene>
    <name evidence="2" type="ORF">NDU88_005646</name>
</gene>
<name>A0AAV7PNA4_PLEWA</name>
<feature type="chain" id="PRO_5043967173" evidence="1">
    <location>
        <begin position="26"/>
        <end position="331"/>
    </location>
</feature>